<dbReference type="InterPro" id="IPR000788">
    <property type="entry name" value="RNR_lg_C"/>
</dbReference>
<evidence type="ECO:0000256" key="5">
    <source>
        <dbReference type="ARBA" id="ARBA00022741"/>
    </source>
</evidence>
<keyword evidence="6 11" id="KW-0560">Oxidoreductase</keyword>
<evidence type="ECO:0000256" key="1">
    <source>
        <dbReference type="ARBA" id="ARBA00001922"/>
    </source>
</evidence>
<keyword evidence="4 11" id="KW-0237">DNA synthesis</keyword>
<comment type="cofactor">
    <cofactor evidence="1 11">
        <name>adenosylcob(III)alamin</name>
        <dbReference type="ChEBI" id="CHEBI:18408"/>
    </cofactor>
</comment>
<dbReference type="InterPro" id="IPR013509">
    <property type="entry name" value="RNR_lsu_N"/>
</dbReference>
<evidence type="ECO:0000256" key="12">
    <source>
        <dbReference type="SAM" id="MobiDB-lite"/>
    </source>
</evidence>
<dbReference type="CDD" id="cd02888">
    <property type="entry name" value="RNR_II_dimer"/>
    <property type="match status" value="1"/>
</dbReference>
<evidence type="ECO:0000256" key="10">
    <source>
        <dbReference type="ARBA" id="ARBA00047754"/>
    </source>
</evidence>
<dbReference type="NCBIfam" id="TIGR02504">
    <property type="entry name" value="NrdJ_Z"/>
    <property type="match status" value="1"/>
</dbReference>
<dbReference type="EMBL" id="CABVPW010000023">
    <property type="protein sequence ID" value="VWB95718.1"/>
    <property type="molecule type" value="Genomic_DNA"/>
</dbReference>
<evidence type="ECO:0000256" key="8">
    <source>
        <dbReference type="ARBA" id="ARBA00023157"/>
    </source>
</evidence>
<dbReference type="GO" id="GO:0031419">
    <property type="term" value="F:cobalamin binding"/>
    <property type="evidence" value="ECO:0007669"/>
    <property type="project" value="UniProtKB-KW"/>
</dbReference>
<evidence type="ECO:0000256" key="6">
    <source>
        <dbReference type="ARBA" id="ARBA00023002"/>
    </source>
</evidence>
<keyword evidence="5 11" id="KW-0547">Nucleotide-binding</keyword>
<feature type="region of interest" description="Disordered" evidence="12">
    <location>
        <begin position="209"/>
        <end position="232"/>
    </location>
</feature>
<gene>
    <name evidence="15" type="ORF">BLA23254_04544</name>
</gene>
<evidence type="ECO:0000256" key="4">
    <source>
        <dbReference type="ARBA" id="ARBA00022634"/>
    </source>
</evidence>
<dbReference type="GO" id="GO:0071897">
    <property type="term" value="P:DNA biosynthetic process"/>
    <property type="evidence" value="ECO:0007669"/>
    <property type="project" value="UniProtKB-KW"/>
</dbReference>
<proteinExistence type="inferred from homology"/>
<evidence type="ECO:0000313" key="16">
    <source>
        <dbReference type="Proteomes" id="UP000494218"/>
    </source>
</evidence>
<comment type="function">
    <text evidence="11">Catalyzes the reduction of ribonucleotides to deoxyribonucleotides. May function to provide a pool of deoxyribonucleotide precursors for DNA repair during oxygen limitation and/or for immediate growth after restoration of oxygen.</text>
</comment>
<sequence>MAEQPLCDVVFADRYAMPAETSRQQLFDRVAQALALAEPAATREPVARQFVRNLRHGAFGAGRIMANAGGPPNQTMVNCFVYPVAAPASAPHEAPDLDRALDEARLTLSMGGGVGYDFSDIPPATALRDSGATSERGVCAAIDRFDRMCSEVGATGTRRGAQMAVLRCDHPDLLAFVGAKRGRSRWPTFNLSVAVTDAFMNAVADDQPWTLRHRAPPPGASGSPPAAPDGRQDYATLPARRIWHEIVTQARDSAEPGLLFIDTINAANPLRFRETLAATNPCGEQPLPPYGSCVLGPIDLSRLVRHPFGVDGEPRFDFSALAAAVEIQVRLLDNVLDLTHWPLAAHAREARATRRIGVGVTALGDALTMMKLRYDAPAARELAGRIARHMRDHAYAASARLAGERGAYPCCDPAVHLDGRTGAPPLPGAVRAAIERAGLRNSHLLSFAPTGSVSIAFGGNCSNGVEPAYDWICQRKVRLGDGETHSLRAENRAHRRFRELCGDRTPLPDYFTRAVDVAPPDHVAMLAALQPYVDAAISKTVTVGSACTLSQIDALFFTAWRSKLKGVTVFRPDASLDAVLVAVEAGACASSPCVNC</sequence>
<evidence type="ECO:0000259" key="14">
    <source>
        <dbReference type="Pfam" id="PF02867"/>
    </source>
</evidence>
<keyword evidence="3 11" id="KW-0846">Cobalamin</keyword>
<evidence type="ECO:0000259" key="13">
    <source>
        <dbReference type="Pfam" id="PF00317"/>
    </source>
</evidence>
<dbReference type="NCBIfam" id="NF005401">
    <property type="entry name" value="PRK06948.1"/>
    <property type="match status" value="1"/>
</dbReference>
<evidence type="ECO:0000256" key="7">
    <source>
        <dbReference type="ARBA" id="ARBA00023116"/>
    </source>
</evidence>
<feature type="domain" description="Ribonucleotide reductase large subunit C-terminal" evidence="14">
    <location>
        <begin position="79"/>
        <end position="569"/>
    </location>
</feature>
<dbReference type="GO" id="GO:0004748">
    <property type="term" value="F:ribonucleoside-diphosphate reductase activity, thioredoxin disulfide as acceptor"/>
    <property type="evidence" value="ECO:0007669"/>
    <property type="project" value="UniProtKB-EC"/>
</dbReference>
<dbReference type="PANTHER" id="PTHR43371:SF1">
    <property type="entry name" value="RIBONUCLEOSIDE-DIPHOSPHATE REDUCTASE"/>
    <property type="match status" value="1"/>
</dbReference>
<dbReference type="GO" id="GO:0000166">
    <property type="term" value="F:nucleotide binding"/>
    <property type="evidence" value="ECO:0007669"/>
    <property type="project" value="UniProtKB-KW"/>
</dbReference>
<keyword evidence="9 11" id="KW-0170">Cobalt</keyword>
<keyword evidence="8" id="KW-1015">Disulfide bond</keyword>
<dbReference type="RefSeq" id="WP_175033164.1">
    <property type="nucleotide sequence ID" value="NZ_CABVPW010000023.1"/>
</dbReference>
<dbReference type="PANTHER" id="PTHR43371">
    <property type="entry name" value="VITAMIN B12-DEPENDENT RIBONUCLEOTIDE REDUCTASE"/>
    <property type="match status" value="1"/>
</dbReference>
<dbReference type="InterPro" id="IPR013344">
    <property type="entry name" value="RNR_NrdJ/NrdZ"/>
</dbReference>
<reference evidence="15 16" key="1">
    <citation type="submission" date="2019-09" db="EMBL/GenBank/DDBJ databases">
        <authorList>
            <person name="Depoorter E."/>
        </authorList>
    </citation>
    <scope>NUCLEOTIDE SEQUENCE [LARGE SCALE GENOMIC DNA]</scope>
    <source>
        <strain evidence="15">LMG 23254</strain>
    </source>
</reference>
<dbReference type="InterPro" id="IPR050862">
    <property type="entry name" value="RdRp_reductase_class-2"/>
</dbReference>
<evidence type="ECO:0000256" key="2">
    <source>
        <dbReference type="ARBA" id="ARBA00007405"/>
    </source>
</evidence>
<dbReference type="SUPFAM" id="SSF51998">
    <property type="entry name" value="PFL-like glycyl radical enzymes"/>
    <property type="match status" value="1"/>
</dbReference>
<protein>
    <recommendedName>
        <fullName evidence="11">Vitamin B12-dependent ribonucleotide reductase</fullName>
        <ecNumber evidence="11">1.17.4.1</ecNumber>
    </recommendedName>
</protein>
<dbReference type="Proteomes" id="UP000494218">
    <property type="component" value="Unassembled WGS sequence"/>
</dbReference>
<dbReference type="AlphaFoldDB" id="A0A6P2NLX7"/>
<evidence type="ECO:0000313" key="15">
    <source>
        <dbReference type="EMBL" id="VWB95718.1"/>
    </source>
</evidence>
<dbReference type="PRINTS" id="PR01183">
    <property type="entry name" value="RIBORDTASEM1"/>
</dbReference>
<name>A0A6P2NLX7_BURL3</name>
<keyword evidence="7" id="KW-0215">Deoxyribonucleotide synthesis</keyword>
<dbReference type="Gene3D" id="3.20.70.20">
    <property type="match status" value="1"/>
</dbReference>
<dbReference type="Pfam" id="PF02867">
    <property type="entry name" value="Ribonuc_red_lgC"/>
    <property type="match status" value="1"/>
</dbReference>
<dbReference type="Pfam" id="PF00317">
    <property type="entry name" value="Ribonuc_red_lgN"/>
    <property type="match status" value="1"/>
</dbReference>
<evidence type="ECO:0000256" key="11">
    <source>
        <dbReference type="RuleBase" id="RU364064"/>
    </source>
</evidence>
<accession>A0A6P2NLX7</accession>
<evidence type="ECO:0000256" key="9">
    <source>
        <dbReference type="ARBA" id="ARBA00023285"/>
    </source>
</evidence>
<organism evidence="15 16">
    <name type="scientific">Burkholderia lata (strain ATCC 17760 / DSM 23089 / LMG 22485 / NCIMB 9086 / R18194 / 383)</name>
    <dbReference type="NCBI Taxonomy" id="482957"/>
    <lineage>
        <taxon>Bacteria</taxon>
        <taxon>Pseudomonadati</taxon>
        <taxon>Pseudomonadota</taxon>
        <taxon>Betaproteobacteria</taxon>
        <taxon>Burkholderiales</taxon>
        <taxon>Burkholderiaceae</taxon>
        <taxon>Burkholderia</taxon>
        <taxon>Burkholderia cepacia complex</taxon>
    </lineage>
</organism>
<feature type="domain" description="Ribonucleotide reductase large subunit N-terminal" evidence="13">
    <location>
        <begin position="10"/>
        <end position="69"/>
    </location>
</feature>
<comment type="similarity">
    <text evidence="2 11">Belongs to the ribonucleoside diphosphate reductase class-2 family.</text>
</comment>
<evidence type="ECO:0000256" key="3">
    <source>
        <dbReference type="ARBA" id="ARBA00022628"/>
    </source>
</evidence>
<comment type="catalytic activity">
    <reaction evidence="10 11">
        <text>a 2'-deoxyribonucleoside 5'-diphosphate + [thioredoxin]-disulfide + H2O = a ribonucleoside 5'-diphosphate + [thioredoxin]-dithiol</text>
        <dbReference type="Rhea" id="RHEA:23252"/>
        <dbReference type="Rhea" id="RHEA-COMP:10698"/>
        <dbReference type="Rhea" id="RHEA-COMP:10700"/>
        <dbReference type="ChEBI" id="CHEBI:15377"/>
        <dbReference type="ChEBI" id="CHEBI:29950"/>
        <dbReference type="ChEBI" id="CHEBI:50058"/>
        <dbReference type="ChEBI" id="CHEBI:57930"/>
        <dbReference type="ChEBI" id="CHEBI:73316"/>
        <dbReference type="EC" id="1.17.4.1"/>
    </reaction>
</comment>
<dbReference type="EC" id="1.17.4.1" evidence="11"/>